<evidence type="ECO:0000256" key="1">
    <source>
        <dbReference type="ARBA" id="ARBA00004651"/>
    </source>
</evidence>
<dbReference type="PANTHER" id="PTHR21716:SF53">
    <property type="entry name" value="PERMEASE PERM-RELATED"/>
    <property type="match status" value="1"/>
</dbReference>
<comment type="subcellular location">
    <subcellularLocation>
        <location evidence="1">Cell membrane</location>
        <topology evidence="1">Multi-pass membrane protein</topology>
    </subcellularLocation>
</comment>
<keyword evidence="4" id="KW-1003">Cell membrane</keyword>
<evidence type="ECO:0000313" key="10">
    <source>
        <dbReference type="EMBL" id="MDF8264913.1"/>
    </source>
</evidence>
<comment type="caution">
    <text evidence="10">The sequence shown here is derived from an EMBL/GenBank/DDBJ whole genome shotgun (WGS) entry which is preliminary data.</text>
</comment>
<feature type="transmembrane region" description="Helical" evidence="9">
    <location>
        <begin position="110"/>
        <end position="130"/>
    </location>
</feature>
<feature type="transmembrane region" description="Helical" evidence="9">
    <location>
        <begin position="404"/>
        <end position="437"/>
    </location>
</feature>
<feature type="compositionally biased region" description="Polar residues" evidence="8">
    <location>
        <begin position="44"/>
        <end position="55"/>
    </location>
</feature>
<feature type="transmembrane region" description="Helical" evidence="9">
    <location>
        <begin position="306"/>
        <end position="327"/>
    </location>
</feature>
<feature type="transmembrane region" description="Helical" evidence="9">
    <location>
        <begin position="254"/>
        <end position="274"/>
    </location>
</feature>
<evidence type="ECO:0000256" key="9">
    <source>
        <dbReference type="SAM" id="Phobius"/>
    </source>
</evidence>
<evidence type="ECO:0000256" key="6">
    <source>
        <dbReference type="ARBA" id="ARBA00022989"/>
    </source>
</evidence>
<dbReference type="Pfam" id="PF01594">
    <property type="entry name" value="AI-2E_transport"/>
    <property type="match status" value="1"/>
</dbReference>
<accession>A0ABT6C8Q8</accession>
<sequence>MSPLPRPRLRRPRLRAPDRPHYRPGDAMRRWRAFQEQQRVALRESNQFPSDTSLAPTPEPAEPRRSTGGATPLGSAEGGDGPTPERPRTAEGTTTAYGSIGKPINRASPIYVGFMAAIGVALAYALVHLITRLTTTLTVLLVAFFLTLALNPIVESLCRRGMRRSGAVTVVCLGLIGVFALLAWLVVPPLVQETTELGNNAPHIADDFLAQRWVKDLDQNYDIGTKVQAEMDKRINDGAFVSQVFGGVLGAGKAVASGLFQAFTILILTLYFLASLPRVKQAAYAMVPATRRPRFISLSEEIMRRVGSYAIGQVLVATINAACSWIMMTILGIPYAAVLAVVVGFLGLIPMVGATLGAVLVAVVAFFVEPQKAIVVGVYYLIYQQVENYLIVPRVMQRTVAVPGAVTVVAALAGGTLLGVLGALLAIPVAAGLLLLYEEVLVPRQEHQ</sequence>
<comment type="similarity">
    <text evidence="2">Belongs to the autoinducer-2 exporter (AI-2E) (TC 2.A.86) family.</text>
</comment>
<feature type="compositionally biased region" description="Basic and acidic residues" evidence="8">
    <location>
        <begin position="15"/>
        <end position="29"/>
    </location>
</feature>
<dbReference type="EMBL" id="JAROAV010000030">
    <property type="protein sequence ID" value="MDF8264913.1"/>
    <property type="molecule type" value="Genomic_DNA"/>
</dbReference>
<dbReference type="RefSeq" id="WP_277192302.1">
    <property type="nucleotide sequence ID" value="NZ_JAROAV010000030.1"/>
</dbReference>
<keyword evidence="3" id="KW-0813">Transport</keyword>
<name>A0ABT6C8Q8_9MICO</name>
<proteinExistence type="inferred from homology"/>
<evidence type="ECO:0000256" key="2">
    <source>
        <dbReference type="ARBA" id="ARBA00009773"/>
    </source>
</evidence>
<organism evidence="10 11">
    <name type="scientific">Luteipulveratus flavus</name>
    <dbReference type="NCBI Taxonomy" id="3031728"/>
    <lineage>
        <taxon>Bacteria</taxon>
        <taxon>Bacillati</taxon>
        <taxon>Actinomycetota</taxon>
        <taxon>Actinomycetes</taxon>
        <taxon>Micrococcales</taxon>
        <taxon>Dermacoccaceae</taxon>
        <taxon>Luteipulveratus</taxon>
    </lineage>
</organism>
<evidence type="ECO:0000256" key="7">
    <source>
        <dbReference type="ARBA" id="ARBA00023136"/>
    </source>
</evidence>
<evidence type="ECO:0000256" key="3">
    <source>
        <dbReference type="ARBA" id="ARBA00022448"/>
    </source>
</evidence>
<feature type="transmembrane region" description="Helical" evidence="9">
    <location>
        <begin position="136"/>
        <end position="154"/>
    </location>
</feature>
<reference evidence="10 11" key="1">
    <citation type="submission" date="2023-03" db="EMBL/GenBank/DDBJ databases">
        <title>YIM 133296 draft genome.</title>
        <authorList>
            <person name="Xiong L."/>
        </authorList>
    </citation>
    <scope>NUCLEOTIDE SEQUENCE [LARGE SCALE GENOMIC DNA]</scope>
    <source>
        <strain evidence="10 11">YIM 133296</strain>
    </source>
</reference>
<evidence type="ECO:0000256" key="8">
    <source>
        <dbReference type="SAM" id="MobiDB-lite"/>
    </source>
</evidence>
<evidence type="ECO:0000256" key="5">
    <source>
        <dbReference type="ARBA" id="ARBA00022692"/>
    </source>
</evidence>
<evidence type="ECO:0000313" key="11">
    <source>
        <dbReference type="Proteomes" id="UP001528912"/>
    </source>
</evidence>
<keyword evidence="7 9" id="KW-0472">Membrane</keyword>
<evidence type="ECO:0000256" key="4">
    <source>
        <dbReference type="ARBA" id="ARBA00022475"/>
    </source>
</evidence>
<feature type="transmembrane region" description="Helical" evidence="9">
    <location>
        <begin position="166"/>
        <end position="187"/>
    </location>
</feature>
<dbReference type="PANTHER" id="PTHR21716">
    <property type="entry name" value="TRANSMEMBRANE PROTEIN"/>
    <property type="match status" value="1"/>
</dbReference>
<feature type="region of interest" description="Disordered" evidence="8">
    <location>
        <begin position="1"/>
        <end position="99"/>
    </location>
</feature>
<dbReference type="InterPro" id="IPR002549">
    <property type="entry name" value="AI-2E-like"/>
</dbReference>
<keyword evidence="5 9" id="KW-0812">Transmembrane</keyword>
<keyword evidence="6 9" id="KW-1133">Transmembrane helix</keyword>
<gene>
    <name evidence="10" type="ORF">P4R38_11720</name>
</gene>
<keyword evidence="11" id="KW-1185">Reference proteome</keyword>
<feature type="transmembrane region" description="Helical" evidence="9">
    <location>
        <begin position="333"/>
        <end position="366"/>
    </location>
</feature>
<protein>
    <submittedName>
        <fullName evidence="10">AI-2E family transporter</fullName>
    </submittedName>
</protein>
<dbReference type="Proteomes" id="UP001528912">
    <property type="component" value="Unassembled WGS sequence"/>
</dbReference>